<proteinExistence type="predicted"/>
<feature type="chain" id="PRO_5047056958" evidence="2">
    <location>
        <begin position="20"/>
        <end position="119"/>
    </location>
</feature>
<reference evidence="3 4" key="1">
    <citation type="submission" date="2022-10" db="EMBL/GenBank/DDBJ databases">
        <title>Defluviimonas sp. nov., isolated from ocean surface sediments.</title>
        <authorList>
            <person name="He W."/>
            <person name="Wang L."/>
            <person name="Zhang D.-F."/>
        </authorList>
    </citation>
    <scope>NUCLEOTIDE SEQUENCE [LARGE SCALE GENOMIC DNA]</scope>
    <source>
        <strain evidence="3 4">WL0024</strain>
    </source>
</reference>
<feature type="region of interest" description="Disordered" evidence="1">
    <location>
        <begin position="100"/>
        <end position="119"/>
    </location>
</feature>
<dbReference type="RefSeq" id="WP_263339010.1">
    <property type="nucleotide sequence ID" value="NZ_JAOVQO010000018.1"/>
</dbReference>
<evidence type="ECO:0000313" key="3">
    <source>
        <dbReference type="EMBL" id="MCU9849804.1"/>
    </source>
</evidence>
<keyword evidence="4" id="KW-1185">Reference proteome</keyword>
<name>A0ABT2X8V7_9RHOB</name>
<gene>
    <name evidence="3" type="ORF">OEZ60_17540</name>
</gene>
<protein>
    <submittedName>
        <fullName evidence="3">Uncharacterized protein</fullName>
    </submittedName>
</protein>
<keyword evidence="2" id="KW-0732">Signal</keyword>
<evidence type="ECO:0000256" key="1">
    <source>
        <dbReference type="SAM" id="MobiDB-lite"/>
    </source>
</evidence>
<evidence type="ECO:0000256" key="2">
    <source>
        <dbReference type="SAM" id="SignalP"/>
    </source>
</evidence>
<feature type="signal peptide" evidence="2">
    <location>
        <begin position="1"/>
        <end position="19"/>
    </location>
</feature>
<dbReference type="Proteomes" id="UP001209535">
    <property type="component" value="Unassembled WGS sequence"/>
</dbReference>
<comment type="caution">
    <text evidence="3">The sequence shown here is derived from an EMBL/GenBank/DDBJ whole genome shotgun (WGS) entry which is preliminary data.</text>
</comment>
<accession>A0ABT2X8V7</accession>
<dbReference type="EMBL" id="JAOVQO010000018">
    <property type="protein sequence ID" value="MCU9849804.1"/>
    <property type="molecule type" value="Genomic_DNA"/>
</dbReference>
<organism evidence="3 4">
    <name type="scientific">Albidovulum salinarum</name>
    <dbReference type="NCBI Taxonomy" id="2984153"/>
    <lineage>
        <taxon>Bacteria</taxon>
        <taxon>Pseudomonadati</taxon>
        <taxon>Pseudomonadota</taxon>
        <taxon>Alphaproteobacteria</taxon>
        <taxon>Rhodobacterales</taxon>
        <taxon>Paracoccaceae</taxon>
        <taxon>Albidovulum</taxon>
    </lineage>
</organism>
<evidence type="ECO:0000313" key="4">
    <source>
        <dbReference type="Proteomes" id="UP001209535"/>
    </source>
</evidence>
<sequence>MTRPTFRSALILTLALALAAMGVAAAAARGQVRAGGEALVLCSGAGLVQVPRDATGAPSGPAHLCPDLALGLLAAVTDPAPAEAARPVTPVKTSLPAAKRVPGAAAPAPFGARGPPVPV</sequence>